<dbReference type="InterPro" id="IPR036388">
    <property type="entry name" value="WH-like_DNA-bd_sf"/>
</dbReference>
<protein>
    <submittedName>
        <fullName evidence="2">PadR family transcriptional regulator</fullName>
    </submittedName>
</protein>
<evidence type="ECO:0000259" key="1">
    <source>
        <dbReference type="Pfam" id="PF03551"/>
    </source>
</evidence>
<feature type="domain" description="Transcription regulator PadR N-terminal" evidence="1">
    <location>
        <begin position="12"/>
        <end position="86"/>
    </location>
</feature>
<evidence type="ECO:0000313" key="2">
    <source>
        <dbReference type="EMBL" id="MBW8481460.1"/>
    </source>
</evidence>
<dbReference type="Gene3D" id="1.10.10.10">
    <property type="entry name" value="Winged helix-like DNA-binding domain superfamily/Winged helix DNA-binding domain"/>
    <property type="match status" value="1"/>
</dbReference>
<dbReference type="InterPro" id="IPR036390">
    <property type="entry name" value="WH_DNA-bd_sf"/>
</dbReference>
<sequence length="201" mass="22489">MSRPLTPLALAVLHMLEAGPMHPYEMQQRMRDHYYDHAVKVTHGSLYHTVERLAATGMIEPVETARAGRRPERTVYAITTAGRDAAAIRLADLLKNPVEEFPLYGTALAFAGMLPEDEVARQLRGRAVALEGRLASLRATYDSVREIGVLRHQLLDAELEIARVRAELEFTRGLAADLVEGRLSWKDLTMTHRTPRAEEAP</sequence>
<organism evidence="2 3">
    <name type="scientific">Actinomadura parmotrematis</name>
    <dbReference type="NCBI Taxonomy" id="2864039"/>
    <lineage>
        <taxon>Bacteria</taxon>
        <taxon>Bacillati</taxon>
        <taxon>Actinomycetota</taxon>
        <taxon>Actinomycetes</taxon>
        <taxon>Streptosporangiales</taxon>
        <taxon>Thermomonosporaceae</taxon>
        <taxon>Actinomadura</taxon>
    </lineage>
</organism>
<dbReference type="Pfam" id="PF03551">
    <property type="entry name" value="PadR"/>
    <property type="match status" value="1"/>
</dbReference>
<dbReference type="Proteomes" id="UP000774570">
    <property type="component" value="Unassembled WGS sequence"/>
</dbReference>
<accession>A0ABS7FM56</accession>
<dbReference type="InterPro" id="IPR005149">
    <property type="entry name" value="Tscrpt_reg_PadR_N"/>
</dbReference>
<gene>
    <name evidence="2" type="ORF">K1Y72_03690</name>
</gene>
<dbReference type="PANTHER" id="PTHR43252">
    <property type="entry name" value="TRANSCRIPTIONAL REGULATOR YQJI"/>
    <property type="match status" value="1"/>
</dbReference>
<comment type="caution">
    <text evidence="2">The sequence shown here is derived from an EMBL/GenBank/DDBJ whole genome shotgun (WGS) entry which is preliminary data.</text>
</comment>
<dbReference type="EMBL" id="JAIBOA010000002">
    <property type="protein sequence ID" value="MBW8481460.1"/>
    <property type="molecule type" value="Genomic_DNA"/>
</dbReference>
<keyword evidence="3" id="KW-1185">Reference proteome</keyword>
<dbReference type="RefSeq" id="WP_220163223.1">
    <property type="nucleotide sequence ID" value="NZ_JAIBOA010000002.1"/>
</dbReference>
<evidence type="ECO:0000313" key="3">
    <source>
        <dbReference type="Proteomes" id="UP000774570"/>
    </source>
</evidence>
<name>A0ABS7FM56_9ACTN</name>
<dbReference type="SUPFAM" id="SSF46785">
    <property type="entry name" value="Winged helix' DNA-binding domain"/>
    <property type="match status" value="1"/>
</dbReference>
<dbReference type="PANTHER" id="PTHR43252:SF2">
    <property type="entry name" value="TRANSCRIPTION REGULATOR, PADR-LIKE FAMILY"/>
    <property type="match status" value="1"/>
</dbReference>
<reference evidence="2 3" key="1">
    <citation type="submission" date="2021-07" db="EMBL/GenBank/DDBJ databases">
        <title>Actinomadura sp. PM05-2 isolated from lichen.</title>
        <authorList>
            <person name="Somphong A."/>
            <person name="Phongsopitanun W."/>
            <person name="Tanasupawat S."/>
            <person name="Peongsungnone V."/>
        </authorList>
    </citation>
    <scope>NUCLEOTIDE SEQUENCE [LARGE SCALE GENOMIC DNA]</scope>
    <source>
        <strain evidence="2 3">PM05-2</strain>
    </source>
</reference>
<proteinExistence type="predicted"/>